<proteinExistence type="inferred from homology"/>
<evidence type="ECO:0000256" key="3">
    <source>
        <dbReference type="ARBA" id="ARBA00005582"/>
    </source>
</evidence>
<evidence type="ECO:0000256" key="2">
    <source>
        <dbReference type="ARBA" id="ARBA00004173"/>
    </source>
</evidence>
<evidence type="ECO:0000256" key="8">
    <source>
        <dbReference type="ARBA" id="ARBA00023128"/>
    </source>
</evidence>
<dbReference type="EMBL" id="JAJJMB010009041">
    <property type="protein sequence ID" value="KAI3916967.1"/>
    <property type="molecule type" value="Genomic_DNA"/>
</dbReference>
<comment type="cofactor">
    <cofactor evidence="1">
        <name>Mg(2+)</name>
        <dbReference type="ChEBI" id="CHEBI:18420"/>
    </cofactor>
</comment>
<dbReference type="PROSITE" id="PS00893">
    <property type="entry name" value="NUDIX_BOX"/>
    <property type="match status" value="1"/>
</dbReference>
<dbReference type="InterPro" id="IPR020084">
    <property type="entry name" value="NUDIX_hydrolase_CS"/>
</dbReference>
<feature type="domain" description="Nudix hydrolase" evidence="9">
    <location>
        <begin position="43"/>
        <end position="188"/>
    </location>
</feature>
<dbReference type="InterPro" id="IPR047198">
    <property type="entry name" value="DDP-like_NUDIX"/>
</dbReference>
<dbReference type="Pfam" id="PF00293">
    <property type="entry name" value="NUDIX"/>
    <property type="match status" value="1"/>
</dbReference>
<dbReference type="GO" id="GO:0016462">
    <property type="term" value="F:pyrophosphatase activity"/>
    <property type="evidence" value="ECO:0007669"/>
    <property type="project" value="InterPro"/>
</dbReference>
<dbReference type="SUPFAM" id="SSF55811">
    <property type="entry name" value="Nudix"/>
    <property type="match status" value="1"/>
</dbReference>
<dbReference type="PANTHER" id="PTHR12629">
    <property type="entry name" value="DIPHOSPHOINOSITOL POLYPHOSPHATE PHOSPHOHYDROLASE"/>
    <property type="match status" value="1"/>
</dbReference>
<accession>A0AAD4SQG3</accession>
<evidence type="ECO:0000256" key="1">
    <source>
        <dbReference type="ARBA" id="ARBA00001946"/>
    </source>
</evidence>
<dbReference type="CDD" id="cd04666">
    <property type="entry name" value="NUDIX_DIPP2_like_Nudt4"/>
    <property type="match status" value="1"/>
</dbReference>
<dbReference type="GO" id="GO:0046872">
    <property type="term" value="F:metal ion binding"/>
    <property type="evidence" value="ECO:0007669"/>
    <property type="project" value="UniProtKB-KW"/>
</dbReference>
<keyword evidence="8" id="KW-0496">Mitochondrion</keyword>
<dbReference type="InterPro" id="IPR000086">
    <property type="entry name" value="NUDIX_hydrolase_dom"/>
</dbReference>
<name>A0AAD4SQG3_9MAGN</name>
<dbReference type="GO" id="GO:0005739">
    <property type="term" value="C:mitochondrion"/>
    <property type="evidence" value="ECO:0007669"/>
    <property type="project" value="UniProtKB-SubCell"/>
</dbReference>
<keyword evidence="4" id="KW-0479">Metal-binding</keyword>
<keyword evidence="11" id="KW-1185">Reference proteome</keyword>
<sequence>MQFQIKSTLFSNKDYSYRISSSTSSMSALIARTGRHRQRYENDFRLVAGCIPYRIKKDGEDDTVDCESRLELLMVSSPDREDLVFPKGGWEDDETIGEAACREALEEAGVKGILDESPLGMWEFKSKSRQNSCSTEGSCRGYMFALEVTEELETWPEEDNHGRRWLSVGESFRLCRYEWMRRALNVFLAVLSELGKYEMKEDELTELDATSDAVSVADVVMGDHQIRSPSCFLKSSGSQQLGGESYNCIVLG</sequence>
<evidence type="ECO:0000256" key="7">
    <source>
        <dbReference type="ARBA" id="ARBA00022946"/>
    </source>
</evidence>
<dbReference type="PROSITE" id="PS51462">
    <property type="entry name" value="NUDIX"/>
    <property type="match status" value="1"/>
</dbReference>
<dbReference type="Proteomes" id="UP001202328">
    <property type="component" value="Unassembled WGS sequence"/>
</dbReference>
<comment type="subcellular location">
    <subcellularLocation>
        <location evidence="2">Mitochondrion</location>
    </subcellularLocation>
</comment>
<evidence type="ECO:0000313" key="11">
    <source>
        <dbReference type="Proteomes" id="UP001202328"/>
    </source>
</evidence>
<evidence type="ECO:0000256" key="6">
    <source>
        <dbReference type="ARBA" id="ARBA00022842"/>
    </source>
</evidence>
<reference evidence="10" key="1">
    <citation type="submission" date="2022-04" db="EMBL/GenBank/DDBJ databases">
        <title>A functionally conserved STORR gene fusion in Papaver species that diverged 16.8 million years ago.</title>
        <authorList>
            <person name="Catania T."/>
        </authorList>
    </citation>
    <scope>NUCLEOTIDE SEQUENCE</scope>
    <source>
        <strain evidence="10">S-188037</strain>
    </source>
</reference>
<protein>
    <recommendedName>
        <fullName evidence="9">Nudix hydrolase domain-containing protein</fullName>
    </recommendedName>
</protein>
<dbReference type="AlphaFoldDB" id="A0AAD4SQG3"/>
<dbReference type="Gene3D" id="3.90.79.10">
    <property type="entry name" value="Nucleoside Triphosphate Pyrophosphohydrolase"/>
    <property type="match status" value="1"/>
</dbReference>
<keyword evidence="7" id="KW-0809">Transit peptide</keyword>
<comment type="similarity">
    <text evidence="3">Belongs to the Nudix hydrolase family.</text>
</comment>
<dbReference type="InterPro" id="IPR015797">
    <property type="entry name" value="NUDIX_hydrolase-like_dom_sf"/>
</dbReference>
<gene>
    <name evidence="10" type="ORF">MKW98_014428</name>
</gene>
<dbReference type="FunFam" id="3.90.79.10:FF:000030">
    <property type="entry name" value="Nudix hydrolase 13 mitochondrial"/>
    <property type="match status" value="1"/>
</dbReference>
<evidence type="ECO:0000313" key="10">
    <source>
        <dbReference type="EMBL" id="KAI3916967.1"/>
    </source>
</evidence>
<keyword evidence="5" id="KW-0378">Hydrolase</keyword>
<evidence type="ECO:0000256" key="5">
    <source>
        <dbReference type="ARBA" id="ARBA00022801"/>
    </source>
</evidence>
<evidence type="ECO:0000256" key="4">
    <source>
        <dbReference type="ARBA" id="ARBA00022723"/>
    </source>
</evidence>
<organism evidence="10 11">
    <name type="scientific">Papaver atlanticum</name>
    <dbReference type="NCBI Taxonomy" id="357466"/>
    <lineage>
        <taxon>Eukaryota</taxon>
        <taxon>Viridiplantae</taxon>
        <taxon>Streptophyta</taxon>
        <taxon>Embryophyta</taxon>
        <taxon>Tracheophyta</taxon>
        <taxon>Spermatophyta</taxon>
        <taxon>Magnoliopsida</taxon>
        <taxon>Ranunculales</taxon>
        <taxon>Papaveraceae</taxon>
        <taxon>Papaveroideae</taxon>
        <taxon>Papaver</taxon>
    </lineage>
</organism>
<evidence type="ECO:0000259" key="9">
    <source>
        <dbReference type="PROSITE" id="PS51462"/>
    </source>
</evidence>
<keyword evidence="6" id="KW-0460">Magnesium</keyword>
<dbReference type="PANTHER" id="PTHR12629:SF58">
    <property type="entry name" value="NUDIX HYDROLASE 12, MITOCHONDRIAL"/>
    <property type="match status" value="1"/>
</dbReference>
<dbReference type="GO" id="GO:0005634">
    <property type="term" value="C:nucleus"/>
    <property type="evidence" value="ECO:0007669"/>
    <property type="project" value="TreeGrafter"/>
</dbReference>
<comment type="caution">
    <text evidence="10">The sequence shown here is derived from an EMBL/GenBank/DDBJ whole genome shotgun (WGS) entry which is preliminary data.</text>
</comment>